<feature type="domain" description="Myb/SANT-like" evidence="3">
    <location>
        <begin position="102"/>
        <end position="202"/>
    </location>
</feature>
<evidence type="ECO:0000313" key="5">
    <source>
        <dbReference type="EMBL" id="KAK4406056.1"/>
    </source>
</evidence>
<gene>
    <name evidence="5" type="ORF">Sango_0612100</name>
</gene>
<reference evidence="5" key="1">
    <citation type="submission" date="2020-06" db="EMBL/GenBank/DDBJ databases">
        <authorList>
            <person name="Li T."/>
            <person name="Hu X."/>
            <person name="Zhang T."/>
            <person name="Song X."/>
            <person name="Zhang H."/>
            <person name="Dai N."/>
            <person name="Sheng W."/>
            <person name="Hou X."/>
            <person name="Wei L."/>
        </authorList>
    </citation>
    <scope>NUCLEOTIDE SEQUENCE</scope>
    <source>
        <strain evidence="5">K16</strain>
        <tissue evidence="5">Leaf</tissue>
    </source>
</reference>
<keyword evidence="6" id="KW-1185">Reference proteome</keyword>
<keyword evidence="2" id="KW-0479">Metal-binding</keyword>
<name>A0AAE2C1Z3_9LAMI</name>
<feature type="domain" description="DDE Tnp4" evidence="4">
    <location>
        <begin position="3"/>
        <end position="85"/>
    </location>
</feature>
<reference evidence="5" key="2">
    <citation type="journal article" date="2024" name="Plant">
        <title>Genomic evolution and insights into agronomic trait innovations of Sesamum species.</title>
        <authorList>
            <person name="Miao H."/>
            <person name="Wang L."/>
            <person name="Qu L."/>
            <person name="Liu H."/>
            <person name="Sun Y."/>
            <person name="Le M."/>
            <person name="Wang Q."/>
            <person name="Wei S."/>
            <person name="Zheng Y."/>
            <person name="Lin W."/>
            <person name="Duan Y."/>
            <person name="Cao H."/>
            <person name="Xiong S."/>
            <person name="Wang X."/>
            <person name="Wei L."/>
            <person name="Li C."/>
            <person name="Ma Q."/>
            <person name="Ju M."/>
            <person name="Zhao R."/>
            <person name="Li G."/>
            <person name="Mu C."/>
            <person name="Tian Q."/>
            <person name="Mei H."/>
            <person name="Zhang T."/>
            <person name="Gao T."/>
            <person name="Zhang H."/>
        </authorList>
    </citation>
    <scope>NUCLEOTIDE SEQUENCE</scope>
    <source>
        <strain evidence="5">K16</strain>
    </source>
</reference>
<comment type="cofactor">
    <cofactor evidence="1">
        <name>a divalent metal cation</name>
        <dbReference type="ChEBI" id="CHEBI:60240"/>
    </cofactor>
</comment>
<dbReference type="GO" id="GO:0046872">
    <property type="term" value="F:metal ion binding"/>
    <property type="evidence" value="ECO:0007669"/>
    <property type="project" value="UniProtKB-KW"/>
</dbReference>
<dbReference type="EMBL" id="JACGWL010000003">
    <property type="protein sequence ID" value="KAK4406056.1"/>
    <property type="molecule type" value="Genomic_DNA"/>
</dbReference>
<evidence type="ECO:0008006" key="7">
    <source>
        <dbReference type="Google" id="ProtNLM"/>
    </source>
</evidence>
<dbReference type="InterPro" id="IPR027806">
    <property type="entry name" value="HARBI1_dom"/>
</dbReference>
<dbReference type="PANTHER" id="PTHR46250:SF17">
    <property type="entry name" value="MYB_SANT-LIKE DOMAIN-CONTAINING PROTEIN"/>
    <property type="match status" value="1"/>
</dbReference>
<dbReference type="Pfam" id="PF12776">
    <property type="entry name" value="Myb_DNA-bind_3"/>
    <property type="match status" value="1"/>
</dbReference>
<evidence type="ECO:0000259" key="3">
    <source>
        <dbReference type="Pfam" id="PF12776"/>
    </source>
</evidence>
<sequence>MFCGMGGSAADSRVLRDAISRRNGFVVPRGSYYLVDAGYTNGDGFLAPFRGQRYHLNDWSERHQPTTAEEFFNMRHASARNIIERMDIPTQETRGRGKNKRKWNYEEDAKLVEALLDMVNVGAYKAENGFKPGYLNYVEEKMQVSLPNSGLKAKPHIESRIKTLRRDFNIVYDMLNGSNTSGFGFDPIKKCVTAEKAVWEAYLQSHSTHVIWQNKPFPFYDDLLIIFGKDRATGNNADGPADMMEEIQREEVNNDPNDDVETTIENGLEDLDASMSFSPLQSPRTEGIQKKKKRSRSVDNLMIMTEGIKEAASVIGSEIAKASQLFSKAIGVEAEVSEKRQKIDSEIRKIPNLTATEVIKVVCRIAQNHELTDVFFSMNEEGREQLVVAILHGDI</sequence>
<evidence type="ECO:0000256" key="1">
    <source>
        <dbReference type="ARBA" id="ARBA00001968"/>
    </source>
</evidence>
<dbReference type="Pfam" id="PF13359">
    <property type="entry name" value="DDE_Tnp_4"/>
    <property type="match status" value="1"/>
</dbReference>
<dbReference type="AlphaFoldDB" id="A0AAE2C1Z3"/>
<comment type="caution">
    <text evidence="5">The sequence shown here is derived from an EMBL/GenBank/DDBJ whole genome shotgun (WGS) entry which is preliminary data.</text>
</comment>
<evidence type="ECO:0000259" key="4">
    <source>
        <dbReference type="Pfam" id="PF13359"/>
    </source>
</evidence>
<dbReference type="Proteomes" id="UP001289374">
    <property type="component" value="Unassembled WGS sequence"/>
</dbReference>
<protein>
    <recommendedName>
        <fullName evidence="7">Myb/SANT-like domain-containing protein</fullName>
    </recommendedName>
</protein>
<dbReference type="InterPro" id="IPR024752">
    <property type="entry name" value="Myb/SANT-like_dom"/>
</dbReference>
<accession>A0AAE2C1Z3</accession>
<proteinExistence type="predicted"/>
<dbReference type="PANTHER" id="PTHR46250">
    <property type="entry name" value="MYB/SANT-LIKE DNA-BINDING DOMAIN PROTEIN-RELATED"/>
    <property type="match status" value="1"/>
</dbReference>
<organism evidence="5 6">
    <name type="scientific">Sesamum angolense</name>
    <dbReference type="NCBI Taxonomy" id="2727404"/>
    <lineage>
        <taxon>Eukaryota</taxon>
        <taxon>Viridiplantae</taxon>
        <taxon>Streptophyta</taxon>
        <taxon>Embryophyta</taxon>
        <taxon>Tracheophyta</taxon>
        <taxon>Spermatophyta</taxon>
        <taxon>Magnoliopsida</taxon>
        <taxon>eudicotyledons</taxon>
        <taxon>Gunneridae</taxon>
        <taxon>Pentapetalae</taxon>
        <taxon>asterids</taxon>
        <taxon>lamiids</taxon>
        <taxon>Lamiales</taxon>
        <taxon>Pedaliaceae</taxon>
        <taxon>Sesamum</taxon>
    </lineage>
</organism>
<evidence type="ECO:0000313" key="6">
    <source>
        <dbReference type="Proteomes" id="UP001289374"/>
    </source>
</evidence>
<evidence type="ECO:0000256" key="2">
    <source>
        <dbReference type="ARBA" id="ARBA00022723"/>
    </source>
</evidence>